<comment type="caution">
    <text evidence="1">The sequence shown here is derived from an EMBL/GenBank/DDBJ whole genome shotgun (WGS) entry which is preliminary data.</text>
</comment>
<accession>A0AAW9Q5H3</accession>
<keyword evidence="2" id="KW-1185">Reference proteome</keyword>
<name>A0AAW9Q5H3_9CYAN</name>
<gene>
    <name evidence="1" type="ORF">V2H45_17035</name>
</gene>
<organism evidence="1 2">
    <name type="scientific">Tumidithrix elongata BACA0141</name>
    <dbReference type="NCBI Taxonomy" id="2716417"/>
    <lineage>
        <taxon>Bacteria</taxon>
        <taxon>Bacillati</taxon>
        <taxon>Cyanobacteriota</taxon>
        <taxon>Cyanophyceae</taxon>
        <taxon>Pseudanabaenales</taxon>
        <taxon>Pseudanabaenaceae</taxon>
        <taxon>Tumidithrix</taxon>
        <taxon>Tumidithrix elongata</taxon>
    </lineage>
</organism>
<dbReference type="AlphaFoldDB" id="A0AAW9Q5H3"/>
<dbReference type="Proteomes" id="UP001333818">
    <property type="component" value="Unassembled WGS sequence"/>
</dbReference>
<evidence type="ECO:0000313" key="1">
    <source>
        <dbReference type="EMBL" id="MEE3718448.1"/>
    </source>
</evidence>
<protein>
    <submittedName>
        <fullName evidence="1">Uncharacterized protein</fullName>
    </submittedName>
</protein>
<dbReference type="EMBL" id="JAZBJZ010000078">
    <property type="protein sequence ID" value="MEE3718448.1"/>
    <property type="molecule type" value="Genomic_DNA"/>
</dbReference>
<proteinExistence type="predicted"/>
<reference evidence="1" key="1">
    <citation type="submission" date="2024-01" db="EMBL/GenBank/DDBJ databases">
        <title>Bank of Algae and Cyanobacteria of the Azores (BACA) strain genomes.</title>
        <authorList>
            <person name="Luz R."/>
            <person name="Cordeiro R."/>
            <person name="Fonseca A."/>
            <person name="Goncalves V."/>
        </authorList>
    </citation>
    <scope>NUCLEOTIDE SEQUENCE</scope>
    <source>
        <strain evidence="1">BACA0141</strain>
    </source>
</reference>
<sequence length="147" mass="16773">MDLITACDNIEDLRAWVHKHLAVGAADGNFWLPIVWTARGPLYAEVITQQPDGKYQQPFHLPDKLRQPLYDLGYRLLSHLKATPSVYLMQFSLSSLNALEDAEVLFDRLIPFPDEPAIASVGVQEPNLFTCHWLCLTNRPIYDLVIR</sequence>
<dbReference type="RefSeq" id="WP_330484881.1">
    <property type="nucleotide sequence ID" value="NZ_JAZBJZ010000078.1"/>
</dbReference>
<evidence type="ECO:0000313" key="2">
    <source>
        <dbReference type="Proteomes" id="UP001333818"/>
    </source>
</evidence>